<keyword evidence="8" id="KW-0966">Cell projection</keyword>
<sequence length="669" mass="67886">MAINAAGAGSNLDVNGLVSQLMAAERAPLALLQKRESDYQAKLSAYGTLKGALSAFQTAMQGLADPAKYQAISASAADSSLLTATGNGDGKAVPGNYSVEVQQLAQQQKIRSEGFASTSSVIGSGTLTIQYGTYDNVLNTFTLNDAKPAQTITIDPSRNTLSGVRDAINAANVGVSATIVNDGASNKLVLTAKDTGAANSLKITVSDDDGGNLDAAGLSSLAFDPTAGAGSGKNLTQVQAAQDAKLKIDGIDIVKSSNTITDAIEGTTLNLLKTNAGSPTTLNVSQDTAAVKTAVETFVKSYNSINQTLSNLTAYNPGAKKGAILQGDSAAFSIQRGIRAALTAMIGGGNSLTSLSQIGVTLQKDGSLAVDAAKLQASMDAKFEQISKLFTIGGTSTDSLITYGGATDKTMAGNYAVTVTQLATRGSLSGSQAAELTITAGVNDQLNFNVDGVAASITLAGGTYASADALAAEVQSKLNGFSGLATEGISVSVSQSSGVLSIVSARYGSASSVVLTGGNGAGNLLGASPAGVPGMDVAGSINGVSATGSGQMLTATGRGTAEGLRVAIHGGVLGTRGTVEFSRGYAEQLSKIAEEFLATEGAIASRVDGLNASIKDIDRRQEDFSRRLEMVEARYRAQFSALDAMLGSLTQTSQFLQQQLAALPTLNEK</sequence>
<feature type="domain" description="Flagellar hook-associated protein 2 C-terminal" evidence="7">
    <location>
        <begin position="241"/>
        <end position="408"/>
    </location>
</feature>
<evidence type="ECO:0000259" key="7">
    <source>
        <dbReference type="Pfam" id="PF07195"/>
    </source>
</evidence>
<evidence type="ECO:0000256" key="1">
    <source>
        <dbReference type="ARBA" id="ARBA00009764"/>
    </source>
</evidence>
<dbReference type="InterPro" id="IPR003481">
    <property type="entry name" value="FliD_N"/>
</dbReference>
<keyword evidence="8" id="KW-0282">Flagellum</keyword>
<dbReference type="InterPro" id="IPR040026">
    <property type="entry name" value="FliD"/>
</dbReference>
<protein>
    <recommendedName>
        <fullName evidence="5">Flagellar hook-associated protein 2</fullName>
        <shortName evidence="5">HAP2</shortName>
    </recommendedName>
    <alternativeName>
        <fullName evidence="5">Flagellar cap protein</fullName>
    </alternativeName>
</protein>
<evidence type="ECO:0000256" key="4">
    <source>
        <dbReference type="ARBA" id="ARBA00023143"/>
    </source>
</evidence>
<evidence type="ECO:0000256" key="2">
    <source>
        <dbReference type="ARBA" id="ARBA00011255"/>
    </source>
</evidence>
<dbReference type="PANTHER" id="PTHR30288:SF0">
    <property type="entry name" value="FLAGELLAR HOOK-ASSOCIATED PROTEIN 2"/>
    <property type="match status" value="1"/>
</dbReference>
<dbReference type="GO" id="GO:0009424">
    <property type="term" value="C:bacterial-type flagellum hook"/>
    <property type="evidence" value="ECO:0007669"/>
    <property type="project" value="UniProtKB-UniRule"/>
</dbReference>
<keyword evidence="4 5" id="KW-0975">Bacterial flagellum</keyword>
<proteinExistence type="inferred from homology"/>
<dbReference type="RefSeq" id="WP_074743705.1">
    <property type="nucleotide sequence ID" value="NZ_FOCT01000001.1"/>
</dbReference>
<comment type="similarity">
    <text evidence="1 5">Belongs to the FliD family.</text>
</comment>
<evidence type="ECO:0000256" key="3">
    <source>
        <dbReference type="ARBA" id="ARBA00023054"/>
    </source>
</evidence>
<dbReference type="Proteomes" id="UP000183898">
    <property type="component" value="Unassembled WGS sequence"/>
</dbReference>
<keyword evidence="3" id="KW-0175">Coiled coil</keyword>
<dbReference type="GO" id="GO:0071973">
    <property type="term" value="P:bacterial-type flagellum-dependent cell motility"/>
    <property type="evidence" value="ECO:0007669"/>
    <property type="project" value="TreeGrafter"/>
</dbReference>
<dbReference type="GO" id="GO:0007155">
    <property type="term" value="P:cell adhesion"/>
    <property type="evidence" value="ECO:0007669"/>
    <property type="project" value="InterPro"/>
</dbReference>
<reference evidence="8 9" key="1">
    <citation type="submission" date="2016-10" db="EMBL/GenBank/DDBJ databases">
        <authorList>
            <person name="de Groot N.N."/>
        </authorList>
    </citation>
    <scope>NUCLEOTIDE SEQUENCE [LARGE SCALE GENOMIC DNA]</scope>
    <source>
        <strain evidence="8 9">Nl18</strain>
    </source>
</reference>
<dbReference type="AlphaFoldDB" id="A0A1H8BAI7"/>
<gene>
    <name evidence="8" type="ORF">SAMN05216404_101172</name>
</gene>
<name>A0A1H8BAI7_9PROT</name>
<evidence type="ECO:0000256" key="5">
    <source>
        <dbReference type="RuleBase" id="RU362066"/>
    </source>
</evidence>
<comment type="function">
    <text evidence="5">Required for morphogenesis and for the elongation of the flagellar filament by facilitating polymerization of the flagellin monomers at the tip of growing filament. Forms a capping structure, which prevents flagellin subunits (transported through the central channel of the flagellum) from leaking out without polymerization at the distal end.</text>
</comment>
<feature type="domain" description="Flagellar hook-associated protein 2 C-terminal" evidence="7">
    <location>
        <begin position="578"/>
        <end position="650"/>
    </location>
</feature>
<evidence type="ECO:0000313" key="9">
    <source>
        <dbReference type="Proteomes" id="UP000183898"/>
    </source>
</evidence>
<evidence type="ECO:0000313" key="8">
    <source>
        <dbReference type="EMBL" id="SEM79459.1"/>
    </source>
</evidence>
<dbReference type="Pfam" id="PF07195">
    <property type="entry name" value="FliD_C"/>
    <property type="match status" value="2"/>
</dbReference>
<evidence type="ECO:0000259" key="6">
    <source>
        <dbReference type="Pfam" id="PF02465"/>
    </source>
</evidence>
<organism evidence="8 9">
    <name type="scientific">Nitrosospira multiformis</name>
    <dbReference type="NCBI Taxonomy" id="1231"/>
    <lineage>
        <taxon>Bacteria</taxon>
        <taxon>Pseudomonadati</taxon>
        <taxon>Pseudomonadota</taxon>
        <taxon>Betaproteobacteria</taxon>
        <taxon>Nitrosomonadales</taxon>
        <taxon>Nitrosomonadaceae</taxon>
        <taxon>Nitrosospira</taxon>
    </lineage>
</organism>
<dbReference type="Pfam" id="PF02465">
    <property type="entry name" value="FliD_N"/>
    <property type="match status" value="1"/>
</dbReference>
<feature type="domain" description="Flagellar hook-associated protein 2 N-terminal" evidence="6">
    <location>
        <begin position="10"/>
        <end position="108"/>
    </location>
</feature>
<dbReference type="EMBL" id="FOCT01000001">
    <property type="protein sequence ID" value="SEM79459.1"/>
    <property type="molecule type" value="Genomic_DNA"/>
</dbReference>
<dbReference type="InterPro" id="IPR010809">
    <property type="entry name" value="FliD_C"/>
</dbReference>
<comment type="subcellular location">
    <subcellularLocation>
        <location evidence="5">Secreted</location>
    </subcellularLocation>
    <subcellularLocation>
        <location evidence="5">Bacterial flagellum</location>
    </subcellularLocation>
</comment>
<accession>A0A1H8BAI7</accession>
<dbReference type="PANTHER" id="PTHR30288">
    <property type="entry name" value="FLAGELLAR CAP/ASSEMBLY PROTEIN FLID"/>
    <property type="match status" value="1"/>
</dbReference>
<keyword evidence="8" id="KW-0969">Cilium</keyword>
<keyword evidence="5" id="KW-0964">Secreted</keyword>
<dbReference type="GO" id="GO:0009421">
    <property type="term" value="C:bacterial-type flagellum filament cap"/>
    <property type="evidence" value="ECO:0007669"/>
    <property type="project" value="InterPro"/>
</dbReference>
<dbReference type="GO" id="GO:0005576">
    <property type="term" value="C:extracellular region"/>
    <property type="evidence" value="ECO:0007669"/>
    <property type="project" value="UniProtKB-SubCell"/>
</dbReference>
<comment type="subunit">
    <text evidence="2 5">Homopentamer.</text>
</comment>